<comment type="caution">
    <text evidence="11">The sequence shown here is derived from an EMBL/GenBank/DDBJ whole genome shotgun (WGS) entry which is preliminary data.</text>
</comment>
<keyword evidence="6 10" id="KW-0418">Kinase</keyword>
<dbReference type="Proteomes" id="UP000432089">
    <property type="component" value="Unassembled WGS sequence"/>
</dbReference>
<dbReference type="GO" id="GO:0005737">
    <property type="term" value="C:cytoplasm"/>
    <property type="evidence" value="ECO:0007669"/>
    <property type="project" value="TreeGrafter"/>
</dbReference>
<dbReference type="PANTHER" id="PTHR43442">
    <property type="entry name" value="GLUCONOKINASE-RELATED"/>
    <property type="match status" value="1"/>
</dbReference>
<dbReference type="GO" id="GO:0005524">
    <property type="term" value="F:ATP binding"/>
    <property type="evidence" value="ECO:0007669"/>
    <property type="project" value="UniProtKB-KW"/>
</dbReference>
<evidence type="ECO:0000256" key="8">
    <source>
        <dbReference type="ARBA" id="ARBA00023064"/>
    </source>
</evidence>
<evidence type="ECO:0000256" key="10">
    <source>
        <dbReference type="RuleBase" id="RU363066"/>
    </source>
</evidence>
<reference evidence="11 12" key="1">
    <citation type="submission" date="2019-09" db="EMBL/GenBank/DDBJ databases">
        <title>YIM 132180 draft genome.</title>
        <authorList>
            <person name="Zhang K."/>
        </authorList>
    </citation>
    <scope>NUCLEOTIDE SEQUENCE [LARGE SCALE GENOMIC DNA]</scope>
    <source>
        <strain evidence="11 12">YIM 132180</strain>
    </source>
</reference>
<dbReference type="InterPro" id="IPR006001">
    <property type="entry name" value="Therm_gnt_kin"/>
</dbReference>
<evidence type="ECO:0000256" key="7">
    <source>
        <dbReference type="ARBA" id="ARBA00022840"/>
    </source>
</evidence>
<dbReference type="SUPFAM" id="SSF52540">
    <property type="entry name" value="P-loop containing nucleoside triphosphate hydrolases"/>
    <property type="match status" value="1"/>
</dbReference>
<dbReference type="EC" id="2.7.1.12" evidence="3 10"/>
<evidence type="ECO:0000256" key="4">
    <source>
        <dbReference type="ARBA" id="ARBA00022679"/>
    </source>
</evidence>
<dbReference type="NCBIfam" id="TIGR01313">
    <property type="entry name" value="therm_gnt_kin"/>
    <property type="match status" value="1"/>
</dbReference>
<evidence type="ECO:0000256" key="6">
    <source>
        <dbReference type="ARBA" id="ARBA00022777"/>
    </source>
</evidence>
<dbReference type="EMBL" id="VZDO01000010">
    <property type="protein sequence ID" value="KAB0679419.1"/>
    <property type="molecule type" value="Genomic_DNA"/>
</dbReference>
<dbReference type="InterPro" id="IPR027417">
    <property type="entry name" value="P-loop_NTPase"/>
</dbReference>
<protein>
    <recommendedName>
        <fullName evidence="3 10">Gluconokinase</fullName>
        <ecNumber evidence="3 10">2.7.1.12</ecNumber>
    </recommendedName>
</protein>
<dbReference type="PANTHER" id="PTHR43442:SF3">
    <property type="entry name" value="GLUCONOKINASE-RELATED"/>
    <property type="match status" value="1"/>
</dbReference>
<evidence type="ECO:0000256" key="5">
    <source>
        <dbReference type="ARBA" id="ARBA00022741"/>
    </source>
</evidence>
<sequence length="167" mass="17781">MGPSGVGKTTVAEGIAAALGRRFAEADEFHSAEAVAKMRGGTPLTDADRWPWLARIRDWITAEAEAGRSTVLTCSALKRAYRDILREAKADVRFVFLTGDPALIAQRIGAREGHYMPPSLLASQLADLEALGEDEPGVRVDVAGTPDEIVRDALGKLGLSPATAREA</sequence>
<dbReference type="GO" id="GO:0046316">
    <property type="term" value="F:gluconokinase activity"/>
    <property type="evidence" value="ECO:0007669"/>
    <property type="project" value="UniProtKB-EC"/>
</dbReference>
<evidence type="ECO:0000256" key="9">
    <source>
        <dbReference type="ARBA" id="ARBA00048090"/>
    </source>
</evidence>
<comment type="catalytic activity">
    <reaction evidence="9 10">
        <text>D-gluconate + ATP = 6-phospho-D-gluconate + ADP + H(+)</text>
        <dbReference type="Rhea" id="RHEA:19433"/>
        <dbReference type="ChEBI" id="CHEBI:15378"/>
        <dbReference type="ChEBI" id="CHEBI:18391"/>
        <dbReference type="ChEBI" id="CHEBI:30616"/>
        <dbReference type="ChEBI" id="CHEBI:58759"/>
        <dbReference type="ChEBI" id="CHEBI:456216"/>
        <dbReference type="EC" id="2.7.1.12"/>
    </reaction>
</comment>
<gene>
    <name evidence="11" type="ORF">F6X38_13505</name>
</gene>
<keyword evidence="4 10" id="KW-0808">Transferase</keyword>
<evidence type="ECO:0000313" key="12">
    <source>
        <dbReference type="Proteomes" id="UP000432089"/>
    </source>
</evidence>
<keyword evidence="5 10" id="KW-0547">Nucleotide-binding</keyword>
<name>A0A7V7PNN2_9HYPH</name>
<accession>A0A7V7PNN2</accession>
<proteinExistence type="inferred from homology"/>
<dbReference type="CDD" id="cd02021">
    <property type="entry name" value="GntK"/>
    <property type="match status" value="1"/>
</dbReference>
<evidence type="ECO:0000256" key="3">
    <source>
        <dbReference type="ARBA" id="ARBA00012054"/>
    </source>
</evidence>
<comment type="pathway">
    <text evidence="1">Carbohydrate acid metabolism.</text>
</comment>
<dbReference type="Gene3D" id="3.40.50.300">
    <property type="entry name" value="P-loop containing nucleotide triphosphate hydrolases"/>
    <property type="match status" value="1"/>
</dbReference>
<dbReference type="GO" id="GO:0019521">
    <property type="term" value="P:D-gluconate metabolic process"/>
    <property type="evidence" value="ECO:0007669"/>
    <property type="project" value="UniProtKB-KW"/>
</dbReference>
<keyword evidence="7 10" id="KW-0067">ATP-binding</keyword>
<evidence type="ECO:0000313" key="11">
    <source>
        <dbReference type="EMBL" id="KAB0679419.1"/>
    </source>
</evidence>
<keyword evidence="8" id="KW-0311">Gluconate utilization</keyword>
<comment type="similarity">
    <text evidence="2 10">Belongs to the gluconokinase GntK/GntV family.</text>
</comment>
<organism evidence="11 12">
    <name type="scientific">Plantimonas leprariae</name>
    <dbReference type="NCBI Taxonomy" id="2615207"/>
    <lineage>
        <taxon>Bacteria</taxon>
        <taxon>Pseudomonadati</taxon>
        <taxon>Pseudomonadota</taxon>
        <taxon>Alphaproteobacteria</taxon>
        <taxon>Hyphomicrobiales</taxon>
        <taxon>Aurantimonadaceae</taxon>
        <taxon>Plantimonas</taxon>
    </lineage>
</organism>
<dbReference type="Pfam" id="PF13671">
    <property type="entry name" value="AAA_33"/>
    <property type="match status" value="1"/>
</dbReference>
<keyword evidence="12" id="KW-1185">Reference proteome</keyword>
<evidence type="ECO:0000256" key="1">
    <source>
        <dbReference type="ARBA" id="ARBA00004761"/>
    </source>
</evidence>
<dbReference type="FunFam" id="3.40.50.300:FF:000522">
    <property type="entry name" value="Gluconokinase"/>
    <property type="match status" value="1"/>
</dbReference>
<dbReference type="AlphaFoldDB" id="A0A7V7PNN2"/>
<evidence type="ECO:0000256" key="2">
    <source>
        <dbReference type="ARBA" id="ARBA00008420"/>
    </source>
</evidence>